<name>A0ABT6YK53_9BACT</name>
<dbReference type="RefSeq" id="WP_283369192.1">
    <property type="nucleotide sequence ID" value="NZ_JASHID010000003.1"/>
</dbReference>
<sequence length="202" mass="21378">MSQANGVTIGLEKVLFGEVLTAKNSGASTKDLQWIPMESAMRQLGLTNEGSAVFDQADPDTTDFKVEEQDTPIYSVNTQGKVTFTMEIADPSLDTIKETVGGEITYSSGIADGALDNDAVIEVSGSFIEIRRSVLIKPKVGFKRIVIPNGLVSAKLTGQVTKTGLFLVTVVVTPTKLTIGSETSGIYFIAGKSIKPITGGES</sequence>
<protein>
    <recommendedName>
        <fullName evidence="3">Phage tail protein</fullName>
    </recommendedName>
</protein>
<proteinExistence type="predicted"/>
<evidence type="ECO:0000313" key="2">
    <source>
        <dbReference type="Proteomes" id="UP001236569"/>
    </source>
</evidence>
<dbReference type="Proteomes" id="UP001236569">
    <property type="component" value="Unassembled WGS sequence"/>
</dbReference>
<accession>A0ABT6YK53</accession>
<dbReference type="EMBL" id="JASHID010000003">
    <property type="protein sequence ID" value="MDI9863958.1"/>
    <property type="molecule type" value="Genomic_DNA"/>
</dbReference>
<evidence type="ECO:0000313" key="1">
    <source>
        <dbReference type="EMBL" id="MDI9863958.1"/>
    </source>
</evidence>
<evidence type="ECO:0008006" key="3">
    <source>
        <dbReference type="Google" id="ProtNLM"/>
    </source>
</evidence>
<reference evidence="1 2" key="1">
    <citation type="submission" date="2023-05" db="EMBL/GenBank/DDBJ databases">
        <title>Novel species of genus Flectobacillus isolated from stream in China.</title>
        <authorList>
            <person name="Lu H."/>
        </authorList>
    </citation>
    <scope>NUCLEOTIDE SEQUENCE [LARGE SCALE GENOMIC DNA]</scope>
    <source>
        <strain evidence="1 2">DC10W</strain>
    </source>
</reference>
<keyword evidence="2" id="KW-1185">Reference proteome</keyword>
<organism evidence="1 2">
    <name type="scientific">Flectobacillus longus</name>
    <dbReference type="NCBI Taxonomy" id="2984207"/>
    <lineage>
        <taxon>Bacteria</taxon>
        <taxon>Pseudomonadati</taxon>
        <taxon>Bacteroidota</taxon>
        <taxon>Cytophagia</taxon>
        <taxon>Cytophagales</taxon>
        <taxon>Flectobacillaceae</taxon>
        <taxon>Flectobacillus</taxon>
    </lineage>
</organism>
<gene>
    <name evidence="1" type="ORF">QM480_06465</name>
</gene>
<comment type="caution">
    <text evidence="1">The sequence shown here is derived from an EMBL/GenBank/DDBJ whole genome shotgun (WGS) entry which is preliminary data.</text>
</comment>